<evidence type="ECO:0000256" key="9">
    <source>
        <dbReference type="ARBA" id="ARBA00022737"/>
    </source>
</evidence>
<keyword evidence="6" id="KW-0963">Cytoplasm</keyword>
<dbReference type="GO" id="GO:0005634">
    <property type="term" value="C:nucleus"/>
    <property type="evidence" value="ECO:0007669"/>
    <property type="project" value="UniProtKB-SubCell"/>
</dbReference>
<dbReference type="Pfam" id="PF00400">
    <property type="entry name" value="WD40"/>
    <property type="match status" value="6"/>
</dbReference>
<evidence type="ECO:0000256" key="2">
    <source>
        <dbReference type="ARBA" id="ARBA00004496"/>
    </source>
</evidence>
<dbReference type="SMART" id="SM00320">
    <property type="entry name" value="WD40"/>
    <property type="match status" value="8"/>
</dbReference>
<keyword evidence="8" id="KW-0819">tRNA processing</keyword>
<feature type="repeat" description="WD" evidence="11">
    <location>
        <begin position="203"/>
        <end position="233"/>
    </location>
</feature>
<dbReference type="PROSITE" id="PS50082">
    <property type="entry name" value="WD_REPEATS_2"/>
    <property type="match status" value="3"/>
</dbReference>
<dbReference type="InterPro" id="IPR037289">
    <property type="entry name" value="Elp2"/>
</dbReference>
<accession>A0A9P6KYQ1</accession>
<dbReference type="OrthoDB" id="27911at2759"/>
<dbReference type="InterPro" id="IPR015943">
    <property type="entry name" value="WD40/YVTN_repeat-like_dom_sf"/>
</dbReference>
<dbReference type="PANTHER" id="PTHR44111:SF1">
    <property type="entry name" value="ELONGATOR COMPLEX PROTEIN 2"/>
    <property type="match status" value="1"/>
</dbReference>
<comment type="caution">
    <text evidence="12">The sequence shown here is derived from an EMBL/GenBank/DDBJ whole genome shotgun (WGS) entry which is preliminary data.</text>
</comment>
<feature type="repeat" description="WD" evidence="11">
    <location>
        <begin position="485"/>
        <end position="526"/>
    </location>
</feature>
<feature type="repeat" description="WD" evidence="11">
    <location>
        <begin position="618"/>
        <end position="652"/>
    </location>
</feature>
<protein>
    <recommendedName>
        <fullName evidence="5">Elongator complex protein 2</fullName>
    </recommendedName>
</protein>
<evidence type="ECO:0000256" key="8">
    <source>
        <dbReference type="ARBA" id="ARBA00022694"/>
    </source>
</evidence>
<evidence type="ECO:0000313" key="13">
    <source>
        <dbReference type="Proteomes" id="UP000740883"/>
    </source>
</evidence>
<keyword evidence="13" id="KW-1185">Reference proteome</keyword>
<evidence type="ECO:0000256" key="6">
    <source>
        <dbReference type="ARBA" id="ARBA00022490"/>
    </source>
</evidence>
<dbReference type="EMBL" id="SBJO01000152">
    <property type="protein sequence ID" value="KAF9762610.1"/>
    <property type="molecule type" value="Genomic_DNA"/>
</dbReference>
<dbReference type="SUPFAM" id="SSF50978">
    <property type="entry name" value="WD40 repeat-like"/>
    <property type="match status" value="2"/>
</dbReference>
<evidence type="ECO:0000313" key="12">
    <source>
        <dbReference type="EMBL" id="KAF9762610.1"/>
    </source>
</evidence>
<comment type="pathway">
    <text evidence="3">tRNA modification; 5-methoxycarbonylmethyl-2-thiouridine-tRNA biosynthesis.</text>
</comment>
<dbReference type="InterPro" id="IPR036322">
    <property type="entry name" value="WD40_repeat_dom_sf"/>
</dbReference>
<dbReference type="AlphaFoldDB" id="A0A9P6KYQ1"/>
<proteinExistence type="inferred from homology"/>
<sequence>MKRKNIFAGCSNRLNISQCYENQIYYCSSSNIIVSDSIEIKDVIFLDNNLNFIQIVNGEILSGDSTGRFYIIKDGIVEKFDTQESIQNGYVLKNNKILYLTLNKAVLFDTVEKNIVASYCTKEILSSLCFINDLFYIGTCEGNTFVFDIDLNLLKVVSTHYDRIQGSSTVLLNGEAYLATSSKDCTIKIWRCTGNDVEHVQTLNGHSDWVSSVYWTEDGNLISSSFDKSIIFWTRDSHSTWLNTKIYGGSKPFQNALMLNGTIYGQSTSGGFYKFEDSCDFISGHTNEITSVDWKDSFVLTSSLDKTSRIFLDNREVSRPQNHGCPVTSSKFLNENDLTIISGAQETIIRVLEPTYITYMAITNDPRLNEYLTKENNLYINNNLCTNKNAEPRNFAGLEEYKLAAVPAELSLTNDVLEDFDFEGLSEYILSTTAFNETKKLYGHYFDVVDIDVCKKHIASVNRALSKKFSGVFLWNRQFEVLQYLEVHNSTINRVRFSPDGKYLATASKDKTSALFEIQNTKEEIIVKYLNKDHSRIVWDCSFSHDSKFYATCSRDKKIIIYNVEDNRKLFEGVFDKEVTAVDFDPRSYDLVLGLESGEVDRIVFSGGLFRVDEGFRFKSNSKKINCLRFNSDGRYLAIGGSDWLLSIYETN</sequence>
<dbReference type="Gene3D" id="2.130.10.10">
    <property type="entry name" value="YVTN repeat-like/Quinoprotein amine dehydrogenase"/>
    <property type="match status" value="3"/>
</dbReference>
<dbReference type="GO" id="GO:0005737">
    <property type="term" value="C:cytoplasm"/>
    <property type="evidence" value="ECO:0007669"/>
    <property type="project" value="UniProtKB-SubCell"/>
</dbReference>
<evidence type="ECO:0000256" key="4">
    <source>
        <dbReference type="ARBA" id="ARBA00005881"/>
    </source>
</evidence>
<dbReference type="GO" id="GO:0002098">
    <property type="term" value="P:tRNA wobble uridine modification"/>
    <property type="evidence" value="ECO:0007669"/>
    <property type="project" value="InterPro"/>
</dbReference>
<evidence type="ECO:0000256" key="7">
    <source>
        <dbReference type="ARBA" id="ARBA00022574"/>
    </source>
</evidence>
<keyword evidence="9" id="KW-0677">Repeat</keyword>
<comment type="subcellular location">
    <subcellularLocation>
        <location evidence="2">Cytoplasm</location>
    </subcellularLocation>
    <subcellularLocation>
        <location evidence="1">Nucleus</location>
    </subcellularLocation>
</comment>
<organism evidence="12 13">
    <name type="scientific">Nosema granulosis</name>
    <dbReference type="NCBI Taxonomy" id="83296"/>
    <lineage>
        <taxon>Eukaryota</taxon>
        <taxon>Fungi</taxon>
        <taxon>Fungi incertae sedis</taxon>
        <taxon>Microsporidia</taxon>
        <taxon>Nosematidae</taxon>
        <taxon>Nosema</taxon>
    </lineage>
</organism>
<dbReference type="PROSITE" id="PS50294">
    <property type="entry name" value="WD_REPEATS_REGION"/>
    <property type="match status" value="3"/>
</dbReference>
<comment type="similarity">
    <text evidence="4">Belongs to the WD repeat ELP2 family.</text>
</comment>
<evidence type="ECO:0000256" key="10">
    <source>
        <dbReference type="ARBA" id="ARBA00023242"/>
    </source>
</evidence>
<dbReference type="GO" id="GO:0033588">
    <property type="term" value="C:elongator holoenzyme complex"/>
    <property type="evidence" value="ECO:0007669"/>
    <property type="project" value="InterPro"/>
</dbReference>
<evidence type="ECO:0000256" key="1">
    <source>
        <dbReference type="ARBA" id="ARBA00004123"/>
    </source>
</evidence>
<keyword evidence="7 11" id="KW-0853">WD repeat</keyword>
<name>A0A9P6KYQ1_9MICR</name>
<evidence type="ECO:0000256" key="11">
    <source>
        <dbReference type="PROSITE-ProRule" id="PRU00221"/>
    </source>
</evidence>
<keyword evidence="10" id="KW-0539">Nucleus</keyword>
<evidence type="ECO:0000256" key="3">
    <source>
        <dbReference type="ARBA" id="ARBA00005043"/>
    </source>
</evidence>
<reference evidence="12 13" key="1">
    <citation type="journal article" date="2020" name="Genome Biol. Evol.">
        <title>Comparative genomics of strictly vertically transmitted, feminizing microsporidia endosymbionts of amphipod crustaceans.</title>
        <authorList>
            <person name="Cormier A."/>
            <person name="Chebbi M.A."/>
            <person name="Giraud I."/>
            <person name="Wattier R."/>
            <person name="Teixeira M."/>
            <person name="Gilbert C."/>
            <person name="Rigaud T."/>
            <person name="Cordaux R."/>
        </authorList>
    </citation>
    <scope>NUCLEOTIDE SEQUENCE [LARGE SCALE GENOMIC DNA]</scope>
    <source>
        <strain evidence="12 13">Ou3-Ou53</strain>
    </source>
</reference>
<gene>
    <name evidence="12" type="primary">Elp2</name>
    <name evidence="12" type="ORF">NGRA_1905</name>
</gene>
<dbReference type="InterPro" id="IPR001680">
    <property type="entry name" value="WD40_rpt"/>
</dbReference>
<dbReference type="Proteomes" id="UP000740883">
    <property type="component" value="Unassembled WGS sequence"/>
</dbReference>
<evidence type="ECO:0000256" key="5">
    <source>
        <dbReference type="ARBA" id="ARBA00020267"/>
    </source>
</evidence>
<dbReference type="PANTHER" id="PTHR44111">
    <property type="entry name" value="ELONGATOR COMPLEX PROTEIN 2"/>
    <property type="match status" value="1"/>
</dbReference>